<evidence type="ECO:0000259" key="4">
    <source>
        <dbReference type="Pfam" id="PF23411"/>
    </source>
</evidence>
<dbReference type="GO" id="GO:0030897">
    <property type="term" value="C:HOPS complex"/>
    <property type="evidence" value="ECO:0007669"/>
    <property type="project" value="TreeGrafter"/>
</dbReference>
<dbReference type="InterPro" id="IPR057780">
    <property type="entry name" value="Beta-prop_Vps41"/>
</dbReference>
<dbReference type="GO" id="GO:0009267">
    <property type="term" value="P:cellular response to starvation"/>
    <property type="evidence" value="ECO:0007669"/>
    <property type="project" value="TreeGrafter"/>
</dbReference>
<proteinExistence type="predicted"/>
<name>A0A0C3KIG2_9AGAM</name>
<dbReference type="GO" id="GO:0016236">
    <property type="term" value="P:macroautophagy"/>
    <property type="evidence" value="ECO:0007669"/>
    <property type="project" value="TreeGrafter"/>
</dbReference>
<dbReference type="OrthoDB" id="244107at2759"/>
<feature type="repeat" description="CHCR" evidence="3">
    <location>
        <begin position="504"/>
        <end position="621"/>
    </location>
</feature>
<keyword evidence="2" id="KW-0653">Protein transport</keyword>
<organism evidence="5 6">
    <name type="scientific">Tulasnella calospora MUT 4182</name>
    <dbReference type="NCBI Taxonomy" id="1051891"/>
    <lineage>
        <taxon>Eukaryota</taxon>
        <taxon>Fungi</taxon>
        <taxon>Dikarya</taxon>
        <taxon>Basidiomycota</taxon>
        <taxon>Agaricomycotina</taxon>
        <taxon>Agaricomycetes</taxon>
        <taxon>Cantharellales</taxon>
        <taxon>Tulasnellaceae</taxon>
        <taxon>Tulasnella</taxon>
    </lineage>
</organism>
<dbReference type="Gene3D" id="1.25.40.10">
    <property type="entry name" value="Tetratricopeptide repeat domain"/>
    <property type="match status" value="1"/>
</dbReference>
<evidence type="ECO:0000256" key="3">
    <source>
        <dbReference type="PROSITE-ProRule" id="PRU01006"/>
    </source>
</evidence>
<feature type="non-terminal residue" evidence="5">
    <location>
        <position position="1"/>
    </location>
</feature>
<dbReference type="GO" id="GO:0005770">
    <property type="term" value="C:late endosome"/>
    <property type="evidence" value="ECO:0007669"/>
    <property type="project" value="TreeGrafter"/>
</dbReference>
<feature type="domain" description="Vps41 beta-propeller" evidence="4">
    <location>
        <begin position="1"/>
        <end position="261"/>
    </location>
</feature>
<reference evidence="5 6" key="1">
    <citation type="submission" date="2014-04" db="EMBL/GenBank/DDBJ databases">
        <authorList>
            <consortium name="DOE Joint Genome Institute"/>
            <person name="Kuo A."/>
            <person name="Girlanda M."/>
            <person name="Perotto S."/>
            <person name="Kohler A."/>
            <person name="Nagy L.G."/>
            <person name="Floudas D."/>
            <person name="Copeland A."/>
            <person name="Barry K.W."/>
            <person name="Cichocki N."/>
            <person name="Veneault-Fourrey C."/>
            <person name="LaButti K."/>
            <person name="Lindquist E.A."/>
            <person name="Lipzen A."/>
            <person name="Lundell T."/>
            <person name="Morin E."/>
            <person name="Murat C."/>
            <person name="Sun H."/>
            <person name="Tunlid A."/>
            <person name="Henrissat B."/>
            <person name="Grigoriev I.V."/>
            <person name="Hibbett D.S."/>
            <person name="Martin F."/>
            <person name="Nordberg H.P."/>
            <person name="Cantor M.N."/>
            <person name="Hua S.X."/>
        </authorList>
    </citation>
    <scope>NUCLEOTIDE SEQUENCE [LARGE SCALE GENOMIC DNA]</scope>
    <source>
        <strain evidence="5 6">MUT 4182</strain>
    </source>
</reference>
<dbReference type="InterPro" id="IPR000547">
    <property type="entry name" value="Clathrin_H-chain/VPS_repeat"/>
</dbReference>
<dbReference type="InterPro" id="IPR011990">
    <property type="entry name" value="TPR-like_helical_dom_sf"/>
</dbReference>
<dbReference type="Proteomes" id="UP000054248">
    <property type="component" value="Unassembled WGS sequence"/>
</dbReference>
<dbReference type="Pfam" id="PF23411">
    <property type="entry name" value="Beta-prop_Vps41"/>
    <property type="match status" value="1"/>
</dbReference>
<dbReference type="GO" id="GO:0006623">
    <property type="term" value="P:protein targeting to vacuole"/>
    <property type="evidence" value="ECO:0007669"/>
    <property type="project" value="InterPro"/>
</dbReference>
<reference evidence="6" key="2">
    <citation type="submission" date="2015-01" db="EMBL/GenBank/DDBJ databases">
        <title>Evolutionary Origins and Diversification of the Mycorrhizal Mutualists.</title>
        <authorList>
            <consortium name="DOE Joint Genome Institute"/>
            <consortium name="Mycorrhizal Genomics Consortium"/>
            <person name="Kohler A."/>
            <person name="Kuo A."/>
            <person name="Nagy L.G."/>
            <person name="Floudas D."/>
            <person name="Copeland A."/>
            <person name="Barry K.W."/>
            <person name="Cichocki N."/>
            <person name="Veneault-Fourrey C."/>
            <person name="LaButti K."/>
            <person name="Lindquist E.A."/>
            <person name="Lipzen A."/>
            <person name="Lundell T."/>
            <person name="Morin E."/>
            <person name="Murat C."/>
            <person name="Riley R."/>
            <person name="Ohm R."/>
            <person name="Sun H."/>
            <person name="Tunlid A."/>
            <person name="Henrissat B."/>
            <person name="Grigoriev I.V."/>
            <person name="Hibbett D.S."/>
            <person name="Martin F."/>
        </authorList>
    </citation>
    <scope>NUCLEOTIDE SEQUENCE [LARGE SCALE GENOMIC DNA]</scope>
    <source>
        <strain evidence="6">MUT 4182</strain>
    </source>
</reference>
<feature type="non-terminal residue" evidence="5">
    <location>
        <position position="621"/>
    </location>
</feature>
<dbReference type="SMART" id="SM00299">
    <property type="entry name" value="CLH"/>
    <property type="match status" value="1"/>
</dbReference>
<protein>
    <recommendedName>
        <fullName evidence="4">Vps41 beta-propeller domain-containing protein</fullName>
    </recommendedName>
</protein>
<keyword evidence="6" id="KW-1185">Reference proteome</keyword>
<accession>A0A0C3KIG2</accession>
<dbReference type="InterPro" id="IPR045111">
    <property type="entry name" value="Vps41/Vps8"/>
</dbReference>
<dbReference type="AlphaFoldDB" id="A0A0C3KIG2"/>
<dbReference type="GO" id="GO:0034058">
    <property type="term" value="P:endosomal vesicle fusion"/>
    <property type="evidence" value="ECO:0007669"/>
    <property type="project" value="TreeGrafter"/>
</dbReference>
<dbReference type="Pfam" id="PF23556">
    <property type="entry name" value="TPR_Vps41"/>
    <property type="match status" value="1"/>
</dbReference>
<keyword evidence="1" id="KW-0813">Transport</keyword>
<evidence type="ECO:0000313" key="6">
    <source>
        <dbReference type="Proteomes" id="UP000054248"/>
    </source>
</evidence>
<evidence type="ECO:0000256" key="2">
    <source>
        <dbReference type="ARBA" id="ARBA00022927"/>
    </source>
</evidence>
<dbReference type="PANTHER" id="PTHR12616">
    <property type="entry name" value="VACUOLAR PROTEIN SORTING VPS41"/>
    <property type="match status" value="1"/>
</dbReference>
<sequence>GQAAIVSISGTENYGFDLKRPLRAIALDPQFAKRGTRAFVCGGMAGTLVMQEKGWLGHKETTIHSNEGPIWAIQWQGNFIAWANDNGVKIYDTQSQERLMSIARPANSPRADLFKCSLRWTSDITLVIAWADHIMQARIRNRGNGASTVEVTAHFQVDCMLSGIAPHPNPIGSFLTLNYIPPDTFDNEATSNPEEQRRKAANRPELRIISNSGEELSSDALTLKGFHLYGCNDYWLETVRGSGGEADYFIVVSPKDIIVVKLRDAVDHINWLVEQEMYEEALEGVEKLGPGKGVEVSEIGRKYIEYLVEEGEFDKAAKLTPRVFGQNAKDWENSVFYFAKKKQLQGIIPFVPTKEPRLSRLVYDMIIVHFLEQDQQALLTTIKEWPSDIYDLSAAIVAVQAKLDRSPGVPILMECLAELYMLNRQPGKALEYYLRLRKPHVFDLIREHNLFTVVRDQVLLLMEFDQELEKQKKQDEGVVIQNIATPMSPTFTLDKGKGKEKERSKAVALLVDHTYAIPVARVVQQLQVRPFYLYLYLDALFDKDPYLAADFSDEQVQLYADYEPGRLIDFLRASNYYNLAKAYAICERRDLVLEMVFLLGRMGNNKKALNLIIEKLGDVNR</sequence>
<dbReference type="PROSITE" id="PS50236">
    <property type="entry name" value="CHCR"/>
    <property type="match status" value="1"/>
</dbReference>
<dbReference type="STRING" id="1051891.A0A0C3KIG2"/>
<dbReference type="HOGENOM" id="CLU_001285_2_2_1"/>
<evidence type="ECO:0000313" key="5">
    <source>
        <dbReference type="EMBL" id="KIO21288.1"/>
    </source>
</evidence>
<dbReference type="PANTHER" id="PTHR12616:SF1">
    <property type="entry name" value="VACUOLAR PROTEIN SORTING-ASSOCIATED PROTEIN 41 HOMOLOG"/>
    <property type="match status" value="1"/>
</dbReference>
<dbReference type="SUPFAM" id="SSF101908">
    <property type="entry name" value="Putative isomerase YbhE"/>
    <property type="match status" value="1"/>
</dbReference>
<dbReference type="EMBL" id="KN823143">
    <property type="protein sequence ID" value="KIO21288.1"/>
    <property type="molecule type" value="Genomic_DNA"/>
</dbReference>
<gene>
    <name evidence="5" type="ORF">M407DRAFT_42218</name>
</gene>
<evidence type="ECO:0000256" key="1">
    <source>
        <dbReference type="ARBA" id="ARBA00022448"/>
    </source>
</evidence>